<dbReference type="InterPro" id="IPR007130">
    <property type="entry name" value="DAGAT"/>
</dbReference>
<keyword evidence="10" id="KW-0012">Acyltransferase</keyword>
<evidence type="ECO:0000313" key="11">
    <source>
        <dbReference type="EMBL" id="THU67530.1"/>
    </source>
</evidence>
<keyword evidence="6" id="KW-0256">Endoplasmic reticulum</keyword>
<evidence type="ECO:0000256" key="2">
    <source>
        <dbReference type="ARBA" id="ARBA00005420"/>
    </source>
</evidence>
<evidence type="ECO:0000256" key="5">
    <source>
        <dbReference type="ARBA" id="ARBA00022692"/>
    </source>
</evidence>
<keyword evidence="3" id="KW-0444">Lipid biosynthesis</keyword>
<evidence type="ECO:0000256" key="7">
    <source>
        <dbReference type="ARBA" id="ARBA00022989"/>
    </source>
</evidence>
<name>A0A4S8JYS9_MUSBA</name>
<dbReference type="Proteomes" id="UP000317650">
    <property type="component" value="Chromosome 5"/>
</dbReference>
<dbReference type="STRING" id="52838.A0A4S8JYS9"/>
<comment type="similarity">
    <text evidence="2">Belongs to the diacylglycerol acyltransferase family.</text>
</comment>
<protein>
    <recommendedName>
        <fullName evidence="13">Acyltransferase</fullName>
    </recommendedName>
</protein>
<dbReference type="AlphaFoldDB" id="A0A4S8JYS9"/>
<dbReference type="Pfam" id="PF03982">
    <property type="entry name" value="DAGAT"/>
    <property type="match status" value="1"/>
</dbReference>
<dbReference type="GO" id="GO:0019432">
    <property type="term" value="P:triglyceride biosynthetic process"/>
    <property type="evidence" value="ECO:0007669"/>
    <property type="project" value="UniProtKB-ARBA"/>
</dbReference>
<keyword evidence="12" id="KW-1185">Reference proteome</keyword>
<dbReference type="EMBL" id="PYDT01000003">
    <property type="protein sequence ID" value="THU67530.1"/>
    <property type="molecule type" value="Genomic_DNA"/>
</dbReference>
<evidence type="ECO:0000256" key="3">
    <source>
        <dbReference type="ARBA" id="ARBA00022516"/>
    </source>
</evidence>
<evidence type="ECO:0000256" key="10">
    <source>
        <dbReference type="ARBA" id="ARBA00023315"/>
    </source>
</evidence>
<keyword evidence="8" id="KW-0443">Lipid metabolism</keyword>
<evidence type="ECO:0000256" key="9">
    <source>
        <dbReference type="ARBA" id="ARBA00023136"/>
    </source>
</evidence>
<organism evidence="11 12">
    <name type="scientific">Musa balbisiana</name>
    <name type="common">Banana</name>
    <dbReference type="NCBI Taxonomy" id="52838"/>
    <lineage>
        <taxon>Eukaryota</taxon>
        <taxon>Viridiplantae</taxon>
        <taxon>Streptophyta</taxon>
        <taxon>Embryophyta</taxon>
        <taxon>Tracheophyta</taxon>
        <taxon>Spermatophyta</taxon>
        <taxon>Magnoliopsida</taxon>
        <taxon>Liliopsida</taxon>
        <taxon>Zingiberales</taxon>
        <taxon>Musaceae</taxon>
        <taxon>Musa</taxon>
    </lineage>
</organism>
<gene>
    <name evidence="11" type="ORF">C4D60_Mb05t25620</name>
</gene>
<evidence type="ECO:0000256" key="6">
    <source>
        <dbReference type="ARBA" id="ARBA00022824"/>
    </source>
</evidence>
<proteinExistence type="inferred from homology"/>
<evidence type="ECO:0000256" key="8">
    <source>
        <dbReference type="ARBA" id="ARBA00023098"/>
    </source>
</evidence>
<comment type="caution">
    <text evidence="11">The sequence shown here is derived from an EMBL/GenBank/DDBJ whole genome shotgun (WGS) entry which is preliminary data.</text>
</comment>
<dbReference type="PANTHER" id="PTHR12317">
    <property type="entry name" value="DIACYLGLYCEROL O-ACYLTRANSFERASE"/>
    <property type="match status" value="1"/>
</dbReference>
<keyword evidence="5" id="KW-0812">Transmembrane</keyword>
<dbReference type="GO" id="GO:0004144">
    <property type="term" value="F:diacylglycerol O-acyltransferase activity"/>
    <property type="evidence" value="ECO:0007669"/>
    <property type="project" value="UniProtKB-ARBA"/>
</dbReference>
<keyword evidence="9" id="KW-0472">Membrane</keyword>
<sequence length="268" mass="31037">MILETSRGFMTDFYFLDNFFICLVVTKILRYIGKHAAGYFPITLHVEDIKAFDPDQAYGELLFVSFAADSSSFCLVTSRTRRCLWVFMLLSATPDSYFYLIAKFSQAVLVFYTPFLRHIWTWLGLVPASRKNFYAYLEAGYSCLIIPGGVQEMFCMNNFCEVAFLKSRKGFVQIAMEMGRPIVPVFCFGQNHVVWWWKPSGKFFAQISRAMKFTPILLWGRLGYLTNPILALIMPINEVHPQFVHALQELFEKYKCKVGYPDLELTIL</sequence>
<evidence type="ECO:0000256" key="4">
    <source>
        <dbReference type="ARBA" id="ARBA00022679"/>
    </source>
</evidence>
<keyword evidence="7" id="KW-1133">Transmembrane helix</keyword>
<evidence type="ECO:0008006" key="13">
    <source>
        <dbReference type="Google" id="ProtNLM"/>
    </source>
</evidence>
<evidence type="ECO:0000313" key="12">
    <source>
        <dbReference type="Proteomes" id="UP000317650"/>
    </source>
</evidence>
<keyword evidence="4" id="KW-0808">Transferase</keyword>
<accession>A0A4S8JYS9</accession>
<comment type="subcellular location">
    <subcellularLocation>
        <location evidence="1">Endoplasmic reticulum membrane</location>
        <topology evidence="1">Multi-pass membrane protein</topology>
    </subcellularLocation>
</comment>
<dbReference type="GO" id="GO:0005789">
    <property type="term" value="C:endoplasmic reticulum membrane"/>
    <property type="evidence" value="ECO:0007669"/>
    <property type="project" value="UniProtKB-SubCell"/>
</dbReference>
<reference evidence="11 12" key="1">
    <citation type="journal article" date="2019" name="Nat. Plants">
        <title>Genome sequencing of Musa balbisiana reveals subgenome evolution and function divergence in polyploid bananas.</title>
        <authorList>
            <person name="Yao X."/>
        </authorList>
    </citation>
    <scope>NUCLEOTIDE SEQUENCE [LARGE SCALE GENOMIC DNA]</scope>
    <source>
        <strain evidence="12">cv. DH-PKW</strain>
        <tissue evidence="11">Leaves</tissue>
    </source>
</reference>
<evidence type="ECO:0000256" key="1">
    <source>
        <dbReference type="ARBA" id="ARBA00004477"/>
    </source>
</evidence>
<dbReference type="PANTHER" id="PTHR12317:SF63">
    <property type="entry name" value="DIACYLGLYCEROL O-ACYLTRANSFERASE 2"/>
    <property type="match status" value="1"/>
</dbReference>